<feature type="region of interest" description="Disordered" evidence="4">
    <location>
        <begin position="950"/>
        <end position="1027"/>
    </location>
</feature>
<comment type="similarity">
    <text evidence="2">Belongs to the MYBBP1A family.</text>
</comment>
<sequence length="1339" mass="150943">MKNKKKREEAENEVENDEIASLCESPTISREMSKNNKKKKSLEVGNEVEKAEVASLPEIPTSLQGMKKKNKKKREVTENEVEESEDASLSKNPQSPQENKKNRKKKREEAENEDKAGFSSIPANPMERRKKRREMDKEKHQTESNNMPSRTRVLVQSSEHQMSVVSNPPLLSNIPGFHISVFRDLSLADTMAREAATEALVKELCEVQKAHEKCIKEGSSEDDLQLEAAKDDGLNNCAPSLRYALRRLIRGVSSSRECARQGFALGLTIVIASIPSIKVDSLLKLIDELLEVSSSMKGQEVRDCYLGRLFAYGALARSGRIAGEWTSDKKSKSIMEFINSVVSLANKKRYLREPAASIIVDLANKLPAQALSTHVLEASLLKEWFQRATDDGNPDVLLLAMKLQETLSGDDETFSKLWPCPFSPKNLFTIEALTSLVSCFKETTFCQPRVHSLWPYLVDILFSDLERHEEEVLDIQSITSSKKSKKNRKRNSPEKDLIKRLRSFCEVVIEGALLSSSHDRKHLAFDVLLLVMPRLPSSCIHAVLSKKLIHCLVDILSTKDSWLYKAAQHFLHEISSLVENDDDRRIAVVVALQQHTDGKFDIIARTNTVKDLVSKFGMDPGCTPFVGSLISLFLDEGASGSATNQNLEGLAEDDDDSLTSSYSLRNWIVDCLYRISKNSKLLTVRKEALKFLTLQGLFSASLGTEVTSFELHEKLKWPKSATSSHIRRICMEQLQLLLGDIQKDEGSEFESAGKEPSEPGEYFMWLLETVRNIPSVSLFRTLSDEDEGALKKMHSMHAKMLCMEKENKKEKEKEEEKEKEGKGNKDKLFSIRCKLDKLFAMRFLLIQLLLQVLLHPGEFSDAASELVICCKKAFADYNDPGFSEEEEDIDVDGSPVLMDVLVDTLLSLLPHSSGPLCFAVERVFKAFCDEIAEPNLLSMLRVIKKDLKPSRHQVADSDDDEEEDVLGIEETEDNDEAEESGEDGESNAEMRNEDLNDADDDDGVAFGKANDATQDPEGSDDSDGGMDDAAMFRMDSYLALIFKEKKNMAGGGGDTTQSQLMLFKLRVLSLLEIFLQKHAGKPIILTAYSYLIRVVFNLSRMGGSVQLTQRISGILQRRIFKQKDYPKGDGVQIKTLENHLEKSLSSASRSKQEPVTSLSQNATFWLLKIVRANFTETQLQRTIEIFQTSLEDFFTNKKSRFKSGFFKEVFRREPWLVRMLFGFLLEKCRNTKSEFRRVEALSLVDDMLKLWVSGKAEVILSELSFFKGHLSSVCDLIQQLLSKPPEKASRRSEVRQFCIGALKVVSKLKLNKSFIKALKPDAYAACESHFGDVFKEVVQ</sequence>
<feature type="compositionally biased region" description="Basic and acidic residues" evidence="4">
    <location>
        <begin position="133"/>
        <end position="142"/>
    </location>
</feature>
<dbReference type="GO" id="GO:0003677">
    <property type="term" value="F:DNA binding"/>
    <property type="evidence" value="ECO:0007669"/>
    <property type="project" value="InterPro"/>
</dbReference>
<feature type="compositionally biased region" description="Acidic residues" evidence="4">
    <location>
        <begin position="956"/>
        <end position="986"/>
    </location>
</feature>
<dbReference type="PANTHER" id="PTHR13213:SF2">
    <property type="entry name" value="MYB-BINDING PROTEIN 1A"/>
    <property type="match status" value="1"/>
</dbReference>
<dbReference type="PANTHER" id="PTHR13213">
    <property type="entry name" value="MYB-BINDING PROTEIN 1A FAMILY MEMBER"/>
    <property type="match status" value="1"/>
</dbReference>
<evidence type="ECO:0000256" key="4">
    <source>
        <dbReference type="SAM" id="MobiDB-lite"/>
    </source>
</evidence>
<feature type="region of interest" description="Disordered" evidence="4">
    <location>
        <begin position="1"/>
        <end position="150"/>
    </location>
</feature>
<keyword evidence="3" id="KW-0539">Nucleus</keyword>
<evidence type="ECO:0000313" key="5">
    <source>
        <dbReference type="EMBL" id="ERN18095.1"/>
    </source>
</evidence>
<evidence type="ECO:0008006" key="7">
    <source>
        <dbReference type="Google" id="ProtNLM"/>
    </source>
</evidence>
<evidence type="ECO:0000256" key="1">
    <source>
        <dbReference type="ARBA" id="ARBA00004123"/>
    </source>
</evidence>
<dbReference type="eggNOG" id="KOG1926">
    <property type="taxonomic scope" value="Eukaryota"/>
</dbReference>
<dbReference type="InterPro" id="IPR016024">
    <property type="entry name" value="ARM-type_fold"/>
</dbReference>
<evidence type="ECO:0000256" key="2">
    <source>
        <dbReference type="ARBA" id="ARBA00006809"/>
    </source>
</evidence>
<reference evidence="6" key="1">
    <citation type="journal article" date="2013" name="Science">
        <title>The Amborella genome and the evolution of flowering plants.</title>
        <authorList>
            <consortium name="Amborella Genome Project"/>
        </authorList>
    </citation>
    <scope>NUCLEOTIDE SEQUENCE [LARGE SCALE GENOMIC DNA]</scope>
</reference>
<dbReference type="STRING" id="13333.U5D7A0"/>
<dbReference type="GO" id="GO:0006355">
    <property type="term" value="P:regulation of DNA-templated transcription"/>
    <property type="evidence" value="ECO:0007669"/>
    <property type="project" value="InterPro"/>
</dbReference>
<feature type="compositionally biased region" description="Acidic residues" evidence="4">
    <location>
        <begin position="1017"/>
        <end position="1026"/>
    </location>
</feature>
<dbReference type="EMBL" id="KI392290">
    <property type="protein sequence ID" value="ERN18095.1"/>
    <property type="molecule type" value="Genomic_DNA"/>
</dbReference>
<comment type="subcellular location">
    <subcellularLocation>
        <location evidence="1">Nucleus</location>
    </subcellularLocation>
</comment>
<dbReference type="OrthoDB" id="342531at2759"/>
<proteinExistence type="inferred from homology"/>
<dbReference type="OMA" id="VWKHDDP"/>
<dbReference type="InterPro" id="IPR007015">
    <property type="entry name" value="DNA_pol_V/MYBBP1A"/>
</dbReference>
<evidence type="ECO:0000256" key="3">
    <source>
        <dbReference type="ARBA" id="ARBA00023242"/>
    </source>
</evidence>
<dbReference type="Pfam" id="PF04931">
    <property type="entry name" value="DNA_pol_phi"/>
    <property type="match status" value="1"/>
</dbReference>
<dbReference type="GO" id="GO:0005730">
    <property type="term" value="C:nucleolus"/>
    <property type="evidence" value="ECO:0000318"/>
    <property type="project" value="GO_Central"/>
</dbReference>
<gene>
    <name evidence="5" type="ORF">AMTR_s00046p00229090</name>
</gene>
<dbReference type="Proteomes" id="UP000017836">
    <property type="component" value="Unassembled WGS sequence"/>
</dbReference>
<accession>U5D7A0</accession>
<keyword evidence="6" id="KW-1185">Reference proteome</keyword>
<dbReference type="SUPFAM" id="SSF48371">
    <property type="entry name" value="ARM repeat"/>
    <property type="match status" value="1"/>
</dbReference>
<feature type="compositionally biased region" description="Polar residues" evidence="4">
    <location>
        <begin position="87"/>
        <end position="97"/>
    </location>
</feature>
<evidence type="ECO:0000313" key="6">
    <source>
        <dbReference type="Proteomes" id="UP000017836"/>
    </source>
</evidence>
<feature type="compositionally biased region" description="Basic and acidic residues" evidence="4">
    <location>
        <begin position="107"/>
        <end position="116"/>
    </location>
</feature>
<organism evidence="5 6">
    <name type="scientific">Amborella trichopoda</name>
    <dbReference type="NCBI Taxonomy" id="13333"/>
    <lineage>
        <taxon>Eukaryota</taxon>
        <taxon>Viridiplantae</taxon>
        <taxon>Streptophyta</taxon>
        <taxon>Embryophyta</taxon>
        <taxon>Tracheophyta</taxon>
        <taxon>Spermatophyta</taxon>
        <taxon>Magnoliopsida</taxon>
        <taxon>Amborellales</taxon>
        <taxon>Amborellaceae</taxon>
        <taxon>Amborella</taxon>
    </lineage>
</organism>
<dbReference type="Gramene" id="ERN18095">
    <property type="protein sequence ID" value="ERN18095"/>
    <property type="gene ID" value="AMTR_s00046p00229090"/>
</dbReference>
<dbReference type="HOGENOM" id="CLU_003261_0_0_1"/>
<protein>
    <recommendedName>
        <fullName evidence="7">DNA polymerase V</fullName>
    </recommendedName>
</protein>
<name>U5D7A0_AMBTC</name>